<dbReference type="Gene3D" id="3.40.50.1240">
    <property type="entry name" value="Phosphoglycerate mutase-like"/>
    <property type="match status" value="1"/>
</dbReference>
<reference evidence="1" key="1">
    <citation type="submission" date="2016-08" db="EMBL/GenBank/DDBJ databases">
        <title>Complete Genome Seqeunce of Paenibacillus sp. nov. IHBB 9852 from high altitute lake of Indian trans-Himalayas.</title>
        <authorList>
            <person name="Kiran S."/>
            <person name="Swarnkar M.K."/>
            <person name="Rana A."/>
            <person name="Tewari R."/>
            <person name="Gulati A."/>
        </authorList>
    </citation>
    <scope>NUCLEOTIDE SEQUENCE [LARGE SCALE GENOMIC DNA]</scope>
    <source>
        <strain evidence="1">IHBB 9852</strain>
    </source>
</reference>
<sequence>MKIFLVRHGADEEGFRGGWSKRGLVEQGVLQSRRLGEYLHRYQDEYGIRTMMSSDLTRAVETTREMERSFNQDAIYSQDWREMNNGYLAGMPNQEAENRYPGVYFNTLDMDAPFPGGETPKHFYNRIIKAFESLCRKLECQEVKSNVLLVTHGGVINVLYYHLNRQEWTNKSPFFPIDNTSIHTVEKILNEWKITEKNTTKHL</sequence>
<organism evidence="1">
    <name type="scientific">Paenibacillus ihbetae</name>
    <dbReference type="NCBI Taxonomy" id="1870820"/>
    <lineage>
        <taxon>Bacteria</taxon>
        <taxon>Bacillati</taxon>
        <taxon>Bacillota</taxon>
        <taxon>Bacilli</taxon>
        <taxon>Bacillales</taxon>
        <taxon>Paenibacillaceae</taxon>
        <taxon>Paenibacillus</taxon>
    </lineage>
</organism>
<dbReference type="PANTHER" id="PTHR48100">
    <property type="entry name" value="BROAD-SPECIFICITY PHOSPHATASE YOR283W-RELATED"/>
    <property type="match status" value="1"/>
</dbReference>
<dbReference type="AlphaFoldDB" id="A0A1B2E7I8"/>
<evidence type="ECO:0000313" key="1">
    <source>
        <dbReference type="EMBL" id="ANY75867.1"/>
    </source>
</evidence>
<proteinExistence type="predicted"/>
<dbReference type="GO" id="GO:0016791">
    <property type="term" value="F:phosphatase activity"/>
    <property type="evidence" value="ECO:0007669"/>
    <property type="project" value="TreeGrafter"/>
</dbReference>
<dbReference type="RefSeq" id="WP_099479691.1">
    <property type="nucleotide sequence ID" value="NZ_CP016809.1"/>
</dbReference>
<accession>A0A1B2E7I8</accession>
<dbReference type="CDD" id="cd07067">
    <property type="entry name" value="HP_PGM_like"/>
    <property type="match status" value="1"/>
</dbReference>
<dbReference type="InterPro" id="IPR013078">
    <property type="entry name" value="His_Pase_superF_clade-1"/>
</dbReference>
<name>A0A1B2E7I8_9BACL</name>
<dbReference type="InterPro" id="IPR050275">
    <property type="entry name" value="PGM_Phosphatase"/>
</dbReference>
<dbReference type="GO" id="GO:0005737">
    <property type="term" value="C:cytoplasm"/>
    <property type="evidence" value="ECO:0007669"/>
    <property type="project" value="TreeGrafter"/>
</dbReference>
<dbReference type="SUPFAM" id="SSF53254">
    <property type="entry name" value="Phosphoglycerate mutase-like"/>
    <property type="match status" value="1"/>
</dbReference>
<dbReference type="EMBL" id="CP016809">
    <property type="protein sequence ID" value="ANY75867.1"/>
    <property type="molecule type" value="Genomic_DNA"/>
</dbReference>
<dbReference type="PIRSF" id="PIRSF000709">
    <property type="entry name" value="6PFK_2-Ptase"/>
    <property type="match status" value="1"/>
</dbReference>
<dbReference type="InterPro" id="IPR029033">
    <property type="entry name" value="His_PPase_superfam"/>
</dbReference>
<dbReference type="PANTHER" id="PTHR48100:SF1">
    <property type="entry name" value="HISTIDINE PHOSPHATASE FAMILY PROTEIN-RELATED"/>
    <property type="match status" value="1"/>
</dbReference>
<dbReference type="Pfam" id="PF00300">
    <property type="entry name" value="His_Phos_1"/>
    <property type="match status" value="1"/>
</dbReference>
<dbReference type="KEGG" id="pib:BBD41_26660"/>
<gene>
    <name evidence="1" type="ORF">BBD41_26660</name>
</gene>
<protein>
    <submittedName>
        <fullName evidence="1">Phosphoglycerate mutase</fullName>
    </submittedName>
</protein>
<dbReference type="SMART" id="SM00855">
    <property type="entry name" value="PGAM"/>
    <property type="match status" value="1"/>
</dbReference>